<evidence type="ECO:0000313" key="3">
    <source>
        <dbReference type="EMBL" id="POS85323.1"/>
    </source>
</evidence>
<evidence type="ECO:0000313" key="4">
    <source>
        <dbReference type="Proteomes" id="UP000237438"/>
    </source>
</evidence>
<feature type="non-terminal residue" evidence="3">
    <location>
        <position position="349"/>
    </location>
</feature>
<accession>A0A2S4PTG1</accession>
<keyword evidence="2" id="KW-0378">Hydrolase</keyword>
<proteinExistence type="predicted"/>
<gene>
    <name evidence="3" type="ORF">EPUL_002941</name>
</gene>
<dbReference type="OrthoDB" id="5425539at2759"/>
<dbReference type="InterPro" id="IPR016191">
    <property type="entry name" value="Ribonuclease/ribotoxin"/>
</dbReference>
<dbReference type="AlphaFoldDB" id="A0A2S4PTG1"/>
<dbReference type="GO" id="GO:0004540">
    <property type="term" value="F:RNA nuclease activity"/>
    <property type="evidence" value="ECO:0007669"/>
    <property type="project" value="InterPro"/>
</dbReference>
<keyword evidence="1" id="KW-0540">Nuclease</keyword>
<evidence type="ECO:0000256" key="1">
    <source>
        <dbReference type="ARBA" id="ARBA00022722"/>
    </source>
</evidence>
<protein>
    <submittedName>
        <fullName evidence="3">Uncharacterized protein</fullName>
    </submittedName>
</protein>
<dbReference type="GO" id="GO:0003723">
    <property type="term" value="F:RNA binding"/>
    <property type="evidence" value="ECO:0007669"/>
    <property type="project" value="InterPro"/>
</dbReference>
<keyword evidence="4" id="KW-1185">Reference proteome</keyword>
<dbReference type="GO" id="GO:0016787">
    <property type="term" value="F:hydrolase activity"/>
    <property type="evidence" value="ECO:0007669"/>
    <property type="project" value="UniProtKB-KW"/>
</dbReference>
<dbReference type="Gene3D" id="3.10.450.30">
    <property type="entry name" value="Microbial ribonucleases"/>
    <property type="match status" value="2"/>
</dbReference>
<dbReference type="Proteomes" id="UP000237438">
    <property type="component" value="Unassembled WGS sequence"/>
</dbReference>
<name>A0A2S4PTG1_9PEZI</name>
<comment type="caution">
    <text evidence="3">The sequence shown here is derived from an EMBL/GenBank/DDBJ whole genome shotgun (WGS) entry which is preliminary data.</text>
</comment>
<dbReference type="EMBL" id="PEDP01000645">
    <property type="protein sequence ID" value="POS85323.1"/>
    <property type="molecule type" value="Genomic_DNA"/>
</dbReference>
<dbReference type="SUPFAM" id="SSF53933">
    <property type="entry name" value="Microbial ribonucleases"/>
    <property type="match status" value="1"/>
</dbReference>
<sequence length="349" mass="39750">MRASTSPTNVIQSEQTPATLLTLSRIDKRGYECGNVFFTHDEVQEVLLRVINYAQDKSRTIHEYRGPLYSDSLSSEYLMWPIKKESRVIINNEFTKCIKRDGSPTKPSASVSDGTNAYECGYEVLSDQQIEEATILARSNMRLGNKYPIPYFGTLFPEASGYLIWPVLYGKRLYTKGREAGPIFIVLNKEGKLIDTVVRGYSKNFLRCARIRKIPNAPISDPYNKLFVPPPRPGFQCGRIFFEKKSLDEAAREAKLVIFRNKRKRYPTEYNGHPFNQKCWLWPILNNGKLSKKGMIGPYRVVITPDYEVLGAVIVSEKVLGPDRVVINTECEVVGALTTIDINQEKKFV</sequence>
<reference evidence="3 4" key="1">
    <citation type="submission" date="2017-10" db="EMBL/GenBank/DDBJ databases">
        <title>Development of genomic resources for the powdery mildew, Erysiphe pulchra.</title>
        <authorList>
            <person name="Wadl P.A."/>
            <person name="Mack B.M."/>
            <person name="Moore G."/>
            <person name="Beltz S.B."/>
        </authorList>
    </citation>
    <scope>NUCLEOTIDE SEQUENCE [LARGE SCALE GENOMIC DNA]</scope>
    <source>
        <strain evidence="3">Cflorida</strain>
    </source>
</reference>
<evidence type="ECO:0000256" key="2">
    <source>
        <dbReference type="ARBA" id="ARBA00022801"/>
    </source>
</evidence>
<organism evidence="3 4">
    <name type="scientific">Erysiphe pulchra</name>
    <dbReference type="NCBI Taxonomy" id="225359"/>
    <lineage>
        <taxon>Eukaryota</taxon>
        <taxon>Fungi</taxon>
        <taxon>Dikarya</taxon>
        <taxon>Ascomycota</taxon>
        <taxon>Pezizomycotina</taxon>
        <taxon>Leotiomycetes</taxon>
        <taxon>Erysiphales</taxon>
        <taxon>Erysiphaceae</taxon>
        <taxon>Erysiphe</taxon>
    </lineage>
</organism>